<keyword evidence="6" id="KW-0328">Glycosyltransferase</keyword>
<evidence type="ECO:0000313" key="7">
    <source>
        <dbReference type="Proteomes" id="UP001250932"/>
    </source>
</evidence>
<dbReference type="SUPFAM" id="SSF111337">
    <property type="entry name" value="QueA-like"/>
    <property type="match status" value="1"/>
</dbReference>
<dbReference type="InterPro" id="IPR036100">
    <property type="entry name" value="QueA_sf"/>
</dbReference>
<comment type="subcellular location">
    <subcellularLocation>
        <location evidence="5">Cytoplasm</location>
    </subcellularLocation>
</comment>
<organism evidence="6 7">
    <name type="scientific">Candidatus Nitronereus thalassa</name>
    <dbReference type="NCBI Taxonomy" id="3020898"/>
    <lineage>
        <taxon>Bacteria</taxon>
        <taxon>Pseudomonadati</taxon>
        <taxon>Nitrospirota</taxon>
        <taxon>Nitrospiria</taxon>
        <taxon>Nitrospirales</taxon>
        <taxon>Nitrospiraceae</taxon>
        <taxon>Candidatus Nitronereus</taxon>
    </lineage>
</organism>
<evidence type="ECO:0000256" key="3">
    <source>
        <dbReference type="ARBA" id="ARBA00022691"/>
    </source>
</evidence>
<dbReference type="NCBIfam" id="TIGR00113">
    <property type="entry name" value="queA"/>
    <property type="match status" value="1"/>
</dbReference>
<dbReference type="EMBL" id="JAQOUE010000001">
    <property type="protein sequence ID" value="MDT7042406.1"/>
    <property type="molecule type" value="Genomic_DNA"/>
</dbReference>
<evidence type="ECO:0000256" key="1">
    <source>
        <dbReference type="ARBA" id="ARBA00022490"/>
    </source>
</evidence>
<evidence type="ECO:0000256" key="4">
    <source>
        <dbReference type="ARBA" id="ARBA00022785"/>
    </source>
</evidence>
<comment type="subunit">
    <text evidence="5">Monomer.</text>
</comment>
<dbReference type="InterPro" id="IPR042119">
    <property type="entry name" value="QueA_dom2"/>
</dbReference>
<gene>
    <name evidence="5 6" type="primary">queA</name>
    <name evidence="6" type="ORF">PPG34_08580</name>
</gene>
<dbReference type="RefSeq" id="WP_313832811.1">
    <property type="nucleotide sequence ID" value="NZ_JAQOUE010000001.1"/>
</dbReference>
<dbReference type="Gene3D" id="3.40.1780.10">
    <property type="entry name" value="QueA-like"/>
    <property type="match status" value="1"/>
</dbReference>
<dbReference type="Proteomes" id="UP001250932">
    <property type="component" value="Unassembled WGS sequence"/>
</dbReference>
<evidence type="ECO:0000256" key="2">
    <source>
        <dbReference type="ARBA" id="ARBA00022679"/>
    </source>
</evidence>
<evidence type="ECO:0000313" key="6">
    <source>
        <dbReference type="EMBL" id="MDT7042406.1"/>
    </source>
</evidence>
<dbReference type="InterPro" id="IPR003699">
    <property type="entry name" value="QueA"/>
</dbReference>
<name>A0ABU3K7M3_9BACT</name>
<evidence type="ECO:0000256" key="5">
    <source>
        <dbReference type="HAMAP-Rule" id="MF_00113"/>
    </source>
</evidence>
<dbReference type="PANTHER" id="PTHR30307:SF0">
    <property type="entry name" value="S-ADENOSYLMETHIONINE:TRNA RIBOSYLTRANSFERASE-ISOMERASE"/>
    <property type="match status" value="1"/>
</dbReference>
<keyword evidence="1 5" id="KW-0963">Cytoplasm</keyword>
<dbReference type="PANTHER" id="PTHR30307">
    <property type="entry name" value="S-ADENOSYLMETHIONINE:TRNA RIBOSYLTRANSFERASE-ISOMERASE"/>
    <property type="match status" value="1"/>
</dbReference>
<sequence length="338" mass="37439">MLLSDFDVPFDETLIAEYPVSPRDQARLLVVPKNNGAFLHKQVRDLPSFLVPGDVLVLNDTKVIPARLRGIKLPSGGKVELLLVRSLGDTMWEVLLKGHVKEGQVLQFSEGASAIVRERGERTVVKFTLTGTMHDLLQRSGEIPLPPYIKRQVEKSDAETYQTVFARNEGAVAAPTAGLHFTEELLANLRKQHIHIINVTLHVGPGTFKPVIAKNVEDHRMDAEWYEVSDQAAESINTAKADGRRIVAVGTTAVRTLEASAVNDGLVYPGSGGTKLFIFPGYQFKIVDAMLTNFHFPRTTLIMLVSALAGQNQIRAAYQEAVKEKYRFYSYGDAMLIE</sequence>
<proteinExistence type="inferred from homology"/>
<comment type="function">
    <text evidence="5">Transfers and isomerizes the ribose moiety from AdoMet to the 7-aminomethyl group of 7-deazaguanine (preQ1-tRNA) to give epoxyqueuosine (oQ-tRNA).</text>
</comment>
<dbReference type="Gene3D" id="2.40.10.240">
    <property type="entry name" value="QueA-like"/>
    <property type="match status" value="1"/>
</dbReference>
<accession>A0ABU3K7M3</accession>
<keyword evidence="2 5" id="KW-0808">Transferase</keyword>
<dbReference type="NCBIfam" id="NF001140">
    <property type="entry name" value="PRK00147.1"/>
    <property type="match status" value="1"/>
</dbReference>
<comment type="similarity">
    <text evidence="5">Belongs to the QueA family.</text>
</comment>
<comment type="pathway">
    <text evidence="5">tRNA modification; tRNA-queuosine biosynthesis.</text>
</comment>
<comment type="caution">
    <text evidence="6">The sequence shown here is derived from an EMBL/GenBank/DDBJ whole genome shotgun (WGS) entry which is preliminary data.</text>
</comment>
<reference evidence="6 7" key="1">
    <citation type="journal article" date="2023" name="ISME J.">
        <title>Cultivation and genomic characterization of novel and ubiquitous marine nitrite-oxidizing bacteria from the Nitrospirales.</title>
        <authorList>
            <person name="Mueller A.J."/>
            <person name="Daebeler A."/>
            <person name="Herbold C.W."/>
            <person name="Kirkegaard R.H."/>
            <person name="Daims H."/>
        </authorList>
    </citation>
    <scope>NUCLEOTIDE SEQUENCE [LARGE SCALE GENOMIC DNA]</scope>
    <source>
        <strain evidence="6 7">EB</strain>
    </source>
</reference>
<dbReference type="Pfam" id="PF02547">
    <property type="entry name" value="Queuosine_synth"/>
    <property type="match status" value="1"/>
</dbReference>
<dbReference type="HAMAP" id="MF_00113">
    <property type="entry name" value="QueA"/>
    <property type="match status" value="1"/>
</dbReference>
<protein>
    <recommendedName>
        <fullName evidence="5">S-adenosylmethionine:tRNA ribosyltransferase-isomerase</fullName>
        <ecNumber evidence="5">2.4.99.17</ecNumber>
    </recommendedName>
    <alternativeName>
        <fullName evidence="5">Queuosine biosynthesis protein QueA</fullName>
    </alternativeName>
</protein>
<comment type="catalytic activity">
    <reaction evidence="5">
        <text>7-aminomethyl-7-carbaguanosine(34) in tRNA + S-adenosyl-L-methionine = epoxyqueuosine(34) in tRNA + adenine + L-methionine + 2 H(+)</text>
        <dbReference type="Rhea" id="RHEA:32155"/>
        <dbReference type="Rhea" id="RHEA-COMP:10342"/>
        <dbReference type="Rhea" id="RHEA-COMP:18582"/>
        <dbReference type="ChEBI" id="CHEBI:15378"/>
        <dbReference type="ChEBI" id="CHEBI:16708"/>
        <dbReference type="ChEBI" id="CHEBI:57844"/>
        <dbReference type="ChEBI" id="CHEBI:59789"/>
        <dbReference type="ChEBI" id="CHEBI:82833"/>
        <dbReference type="ChEBI" id="CHEBI:194443"/>
        <dbReference type="EC" id="2.4.99.17"/>
    </reaction>
</comment>
<dbReference type="InterPro" id="IPR042118">
    <property type="entry name" value="QueA_dom1"/>
</dbReference>
<keyword evidence="3 5" id="KW-0949">S-adenosyl-L-methionine</keyword>
<dbReference type="GO" id="GO:0051075">
    <property type="term" value="F:S-adenosylmethionine:tRNA ribosyltransferase-isomerase activity"/>
    <property type="evidence" value="ECO:0007669"/>
    <property type="project" value="UniProtKB-EC"/>
</dbReference>
<keyword evidence="7" id="KW-1185">Reference proteome</keyword>
<keyword evidence="4 5" id="KW-0671">Queuosine biosynthesis</keyword>
<dbReference type="EC" id="2.4.99.17" evidence="5"/>